<sequence>MMSPRLSTLAKLKAAIETAGVRIADDYPPGGYTLTVSEQGISEAAGSSGRNLVGTNDSGTSSES</sequence>
<evidence type="ECO:0000313" key="2">
    <source>
        <dbReference type="EMBL" id="CAB1371015.1"/>
    </source>
</evidence>
<dbReference type="EMBL" id="LR778301">
    <property type="protein sequence ID" value="CAB1371015.1"/>
    <property type="molecule type" value="Genomic_DNA"/>
</dbReference>
<keyword evidence="3" id="KW-1185">Reference proteome</keyword>
<protein>
    <submittedName>
        <fullName evidence="2">Uncharacterized protein</fullName>
    </submittedName>
</protein>
<name>A0A6S6Y380_9PROT</name>
<gene>
    <name evidence="2" type="ORF">DENOEST_3861</name>
</gene>
<dbReference type="KEGG" id="doe:DENOEST_3861"/>
<accession>A0A6S6Y380</accession>
<dbReference type="Proteomes" id="UP000515733">
    <property type="component" value="Chromosome"/>
</dbReference>
<dbReference type="AlphaFoldDB" id="A0A6S6Y380"/>
<evidence type="ECO:0000256" key="1">
    <source>
        <dbReference type="SAM" id="MobiDB-lite"/>
    </source>
</evidence>
<proteinExistence type="predicted"/>
<evidence type="ECO:0000313" key="3">
    <source>
        <dbReference type="Proteomes" id="UP000515733"/>
    </source>
</evidence>
<feature type="compositionally biased region" description="Polar residues" evidence="1">
    <location>
        <begin position="48"/>
        <end position="64"/>
    </location>
</feature>
<feature type="region of interest" description="Disordered" evidence="1">
    <location>
        <begin position="43"/>
        <end position="64"/>
    </location>
</feature>
<reference evidence="2 3" key="1">
    <citation type="submission" date="2020-03" db="EMBL/GenBank/DDBJ databases">
        <authorList>
            <consortium name="Genoscope - CEA"/>
            <person name="William W."/>
        </authorList>
    </citation>
    <scope>NUCLEOTIDE SEQUENCE [LARGE SCALE GENOMIC DNA]</scope>
    <source>
        <strain evidence="3">DSM 16959</strain>
    </source>
</reference>
<organism evidence="2 3">
    <name type="scientific">Denitratisoma oestradiolicum</name>
    <dbReference type="NCBI Taxonomy" id="311182"/>
    <lineage>
        <taxon>Bacteria</taxon>
        <taxon>Pseudomonadati</taxon>
        <taxon>Pseudomonadota</taxon>
        <taxon>Betaproteobacteria</taxon>
        <taxon>Nitrosomonadales</taxon>
        <taxon>Sterolibacteriaceae</taxon>
        <taxon>Denitratisoma</taxon>
    </lineage>
</organism>